<evidence type="ECO:0000313" key="2">
    <source>
        <dbReference type="Proteomes" id="UP000199478"/>
    </source>
</evidence>
<dbReference type="STRING" id="390270.SAMN04488005_0449"/>
<reference evidence="2" key="1">
    <citation type="submission" date="2016-10" db="EMBL/GenBank/DDBJ databases">
        <authorList>
            <person name="Varghese N."/>
            <person name="Submissions S."/>
        </authorList>
    </citation>
    <scope>NUCLEOTIDE SEQUENCE [LARGE SCALE GENOMIC DNA]</scope>
    <source>
        <strain evidence="2">DSM 26879</strain>
    </source>
</reference>
<keyword evidence="2" id="KW-1185">Reference proteome</keyword>
<name>A0A1I6FTB4_9RHOB</name>
<accession>A0A1I6FTB4</accession>
<proteinExistence type="predicted"/>
<gene>
    <name evidence="1" type="ORF">SAMN04488005_0449</name>
</gene>
<protein>
    <submittedName>
        <fullName evidence="1">Uncharacterized protein</fullName>
    </submittedName>
</protein>
<dbReference type="Proteomes" id="UP000199478">
    <property type="component" value="Unassembled WGS sequence"/>
</dbReference>
<dbReference type="AlphaFoldDB" id="A0A1I6FTB4"/>
<organism evidence="1 2">
    <name type="scientific">Yoonia tamlensis</name>
    <dbReference type="NCBI Taxonomy" id="390270"/>
    <lineage>
        <taxon>Bacteria</taxon>
        <taxon>Pseudomonadati</taxon>
        <taxon>Pseudomonadota</taxon>
        <taxon>Alphaproteobacteria</taxon>
        <taxon>Rhodobacterales</taxon>
        <taxon>Paracoccaceae</taxon>
        <taxon>Yoonia</taxon>
    </lineage>
</organism>
<sequence>MRSAGASMLSASFGHKRSRGNMLSQALGIAQGYGSVTRRHTATRVFQSSSFSRTNMPRQGEVKVASLHLMQHNQLHKGVGGGD</sequence>
<dbReference type="EMBL" id="FOYP01000001">
    <property type="protein sequence ID" value="SFR33185.1"/>
    <property type="molecule type" value="Genomic_DNA"/>
</dbReference>
<evidence type="ECO:0000313" key="1">
    <source>
        <dbReference type="EMBL" id="SFR33185.1"/>
    </source>
</evidence>